<sequence>MPALILASSSHKHQRPERQTGSGRVGDACVFNTDCLTGKDTTSEIDPGQPGCTYDEQCSSVWPDAFCDNSAGVGTCRCGENKVERATRDGHVCLDMLDANQNVLAITCPLPEGAGYTSALSDSKHPRQANNPGPVLCNTESLLTHQSGEEAGDGSAGCLFPSDGAYVADLYDCVGFVSSVDLTSSGYSDKANGICCPNRGSKVDFFDLSPKDDVSSSFHLHSTHCHWSKSHRSTMVVQRNNRLVVPTHFGSPPLSIVMHCMCQQFLWDPTAVGPGEHSPNNFKTIEHCESFCRDACVRGAPEYESRSSFLEETPLTGCSQSTSCSNNFECKTVGSSQWCCPSVASVCGPVGGRPQDTSIHIRGSVYHVGVEKQGTAPSTRFFYDPNSGKCSPFTYLGAAGNYNNFVSRIDCELYCARCEFSSLRLIYVTGEVLYIQCSATVGTLSASATSPRHVKATTIAPLRMSAEWTKPSAAPECVNQDDDRILQRVPYSPRRSSVTETICSQPLRVGNCDRSVRRYWYSAATRECQSFEYTGAESNLMQSHITDLLGTNLLTRYATLLRGVDERKAGKSGGCQGNDNNFETLVDCQTFCRNAAPEPRCLQGQAYKDNTGKFVTCSTNRAATSCPVNYECHYDGNIFGCCPSKAFTCSLAPNQGKTCGPGVSFKFFYNSQSQECESFEYLGCDGNSNTFASRQECESYCGVGGKELKEFCALRLNEQTTRSGCTNGGVPLRDSSGALQTCSEKSGGCPSTHECHAVSLSPGTVAHRCCPSKTYICGLPPQQGSSLCSGGSSVITRYYFNIVTKKCSPFTFNGCDGNPNNFPSLTQCNNFCLASACSAGDVVYVNPNTQTPISCNDEIRNNCPKNFQCVFDSLTDMSVCCGATDMGVCPEGEKAYISAADMSVRECLINEPNSCPTNYLCRFNASKNRYFCCGSTKRSYCPTGRAPYKDQMSAQAMRCTMSAVASTCPDGFECQSDVKDALQGYCCSVSDICPNKEEYYVDESSEMPRSCSIGHFVTCPAGFTCMTQSDGISGYCCRYVHEENRILHHLMAALREKSFIWTKTRWSYATPLTCQTKGVRAVSHVSGLLEPNGINAVERIQFLLRWKVGQLFPHITGYLILELQFCRSVHQQVCRARSDTSVSSVSNTSSFNAAASPATVLHPWGLSMSNRNNGAKPEMRGGTERWVHSGDPNRIQAIFALFTECAINQVEFIGECLPIVSLGRACVQSIQCRGGGYCVEGVCDCPSGTVRKLERCEKKVLPVSSTSRTTSSHPTIDGSTDVKEENAGELDFEHKRPMNISVCAYSGLCPTSRLPYVINGTVKSCVGGRSCPAGYTCTFSKAGRNYFCCSDSIRSIIEGEVCKAGKPLLYPKTGQPVTCSRIRECPAGYSCKRNLATQLFHCCTTPKPLPMDHYINQIGALAKKINAQKRINFLAPPQKTSKRSPCPTNLVLFEVQVESKLIRRCRGFLV</sequence>
<evidence type="ECO:0000259" key="2">
    <source>
        <dbReference type="PROSITE" id="PS50279"/>
    </source>
</evidence>
<gene>
    <name evidence="3" type="ORF">NECAME_02505</name>
</gene>
<dbReference type="Proteomes" id="UP000053676">
    <property type="component" value="Unassembled WGS sequence"/>
</dbReference>
<dbReference type="SUPFAM" id="SSF57362">
    <property type="entry name" value="BPTI-like"/>
    <property type="match status" value="5"/>
</dbReference>
<dbReference type="EMBL" id="KI659257">
    <property type="protein sequence ID" value="ETN80026.1"/>
    <property type="molecule type" value="Genomic_DNA"/>
</dbReference>
<dbReference type="Pfam" id="PF00014">
    <property type="entry name" value="Kunitz_BPTI"/>
    <property type="match status" value="4"/>
</dbReference>
<organism evidence="3 4">
    <name type="scientific">Necator americanus</name>
    <name type="common">Human hookworm</name>
    <dbReference type="NCBI Taxonomy" id="51031"/>
    <lineage>
        <taxon>Eukaryota</taxon>
        <taxon>Metazoa</taxon>
        <taxon>Ecdysozoa</taxon>
        <taxon>Nematoda</taxon>
        <taxon>Chromadorea</taxon>
        <taxon>Rhabditida</taxon>
        <taxon>Rhabditina</taxon>
        <taxon>Rhabditomorpha</taxon>
        <taxon>Strongyloidea</taxon>
        <taxon>Ancylostomatidae</taxon>
        <taxon>Bunostominae</taxon>
        <taxon>Necator</taxon>
    </lineage>
</organism>
<reference evidence="4" key="1">
    <citation type="journal article" date="2014" name="Nat. Genet.">
        <title>Genome of the human hookworm Necator americanus.</title>
        <authorList>
            <person name="Tang Y.T."/>
            <person name="Gao X."/>
            <person name="Rosa B.A."/>
            <person name="Abubucker S."/>
            <person name="Hallsworth-Pepin K."/>
            <person name="Martin J."/>
            <person name="Tyagi R."/>
            <person name="Heizer E."/>
            <person name="Zhang X."/>
            <person name="Bhonagiri-Palsikar V."/>
            <person name="Minx P."/>
            <person name="Warren W.C."/>
            <person name="Wang Q."/>
            <person name="Zhan B."/>
            <person name="Hotez P.J."/>
            <person name="Sternberg P.W."/>
            <person name="Dougall A."/>
            <person name="Gaze S.T."/>
            <person name="Mulvenna J."/>
            <person name="Sotillo J."/>
            <person name="Ranganathan S."/>
            <person name="Rabelo E.M."/>
            <person name="Wilson R.K."/>
            <person name="Felgner P.L."/>
            <person name="Bethony J."/>
            <person name="Hawdon J.M."/>
            <person name="Gasser R.B."/>
            <person name="Loukas A."/>
            <person name="Mitreva M."/>
        </authorList>
    </citation>
    <scope>NUCLEOTIDE SEQUENCE [LARGE SCALE GENOMIC DNA]</scope>
</reference>
<dbReference type="InterPro" id="IPR036880">
    <property type="entry name" value="Kunitz_BPTI_sf"/>
</dbReference>
<dbReference type="PROSITE" id="PS50279">
    <property type="entry name" value="BPTI_KUNITZ_2"/>
    <property type="match status" value="4"/>
</dbReference>
<dbReference type="SMART" id="SM00289">
    <property type="entry name" value="WR1"/>
    <property type="match status" value="10"/>
</dbReference>
<name>W2TFQ3_NECAM</name>
<dbReference type="PROSITE" id="PS00280">
    <property type="entry name" value="BPTI_KUNITZ_1"/>
    <property type="match status" value="2"/>
</dbReference>
<dbReference type="InterPro" id="IPR002223">
    <property type="entry name" value="Kunitz_BPTI"/>
</dbReference>
<dbReference type="OrthoDB" id="4473401at2759"/>
<proteinExistence type="predicted"/>
<feature type="domain" description="BPTI/Kunitz inhibitor" evidence="2">
    <location>
        <begin position="369"/>
        <end position="415"/>
    </location>
</feature>
<dbReference type="InterPro" id="IPR006150">
    <property type="entry name" value="Cys_repeat_1"/>
</dbReference>
<evidence type="ECO:0000313" key="3">
    <source>
        <dbReference type="EMBL" id="ETN80026.1"/>
    </source>
</evidence>
<feature type="domain" description="BPTI/Kunitz inhibitor" evidence="2">
    <location>
        <begin position="777"/>
        <end position="832"/>
    </location>
</feature>
<evidence type="ECO:0000313" key="4">
    <source>
        <dbReference type="Proteomes" id="UP000053676"/>
    </source>
</evidence>
<dbReference type="CDD" id="cd22593">
    <property type="entry name" value="Kunitz_conkunitzin"/>
    <property type="match status" value="1"/>
</dbReference>
<dbReference type="Pfam" id="PF01683">
    <property type="entry name" value="EB"/>
    <property type="match status" value="1"/>
</dbReference>
<protein>
    <submittedName>
        <fullName evidence="3">Kunitz/Bovine pancreatic trypsin inhibitor domain protein</fullName>
    </submittedName>
</protein>
<dbReference type="CDD" id="cd00109">
    <property type="entry name" value="Kunitz-type"/>
    <property type="match status" value="3"/>
</dbReference>
<dbReference type="OMA" id="IMNEGIC"/>
<dbReference type="KEGG" id="nai:NECAME_02505"/>
<dbReference type="Pfam" id="PF14625">
    <property type="entry name" value="Lustrin_cystein"/>
    <property type="match status" value="8"/>
</dbReference>
<accession>W2TFQ3</accession>
<dbReference type="InterPro" id="IPR028150">
    <property type="entry name" value="Lustrin_cystein"/>
</dbReference>
<dbReference type="PANTHER" id="PTHR46339:SF12">
    <property type="entry name" value="BPTI_KUNITZ INHIBITOR DOMAIN-CONTAINING PROTEIN"/>
    <property type="match status" value="1"/>
</dbReference>
<dbReference type="InterPro" id="IPR053014">
    <property type="entry name" value="Cuticle_assoc_divergent"/>
</dbReference>
<dbReference type="InterPro" id="IPR020901">
    <property type="entry name" value="Prtase_inh_Kunz-CS"/>
</dbReference>
<feature type="region of interest" description="Disordered" evidence="1">
    <location>
        <begin position="1"/>
        <end position="25"/>
    </location>
</feature>
<dbReference type="SMART" id="SM00131">
    <property type="entry name" value="KU"/>
    <property type="match status" value="5"/>
</dbReference>
<dbReference type="InterPro" id="IPR006149">
    <property type="entry name" value="EB_dom"/>
</dbReference>
<feature type="domain" description="BPTI/Kunitz inhibitor" evidence="2">
    <location>
        <begin position="503"/>
        <end position="592"/>
    </location>
</feature>
<dbReference type="GO" id="GO:0004867">
    <property type="term" value="F:serine-type endopeptidase inhibitor activity"/>
    <property type="evidence" value="ECO:0007669"/>
    <property type="project" value="InterPro"/>
</dbReference>
<dbReference type="Gene3D" id="4.10.410.10">
    <property type="entry name" value="Pancreatic trypsin inhibitor Kunitz domain"/>
    <property type="match status" value="4"/>
</dbReference>
<keyword evidence="4" id="KW-1185">Reference proteome</keyword>
<feature type="domain" description="BPTI/Kunitz inhibitor" evidence="2">
    <location>
        <begin position="649"/>
        <end position="701"/>
    </location>
</feature>
<dbReference type="PANTHER" id="PTHR46339">
    <property type="entry name" value="PROTEIN CBG15282-RELATED"/>
    <property type="match status" value="1"/>
</dbReference>
<dbReference type="PRINTS" id="PR00759">
    <property type="entry name" value="BASICPTASE"/>
</dbReference>
<evidence type="ECO:0000256" key="1">
    <source>
        <dbReference type="SAM" id="MobiDB-lite"/>
    </source>
</evidence>